<dbReference type="Proteomes" id="UP000642819">
    <property type="component" value="Unassembled WGS sequence"/>
</dbReference>
<comment type="caution">
    <text evidence="4">The sequence shown here is derived from an EMBL/GenBank/DDBJ whole genome shotgun (WGS) entry which is preliminary data.</text>
</comment>
<dbReference type="PANTHER" id="PTHR48106:SF8">
    <property type="entry name" value="OS02G0805600 PROTEIN"/>
    <property type="match status" value="1"/>
</dbReference>
<dbReference type="InterPro" id="IPR014189">
    <property type="entry name" value="Quinone_OxRdtase_PIG3"/>
</dbReference>
<evidence type="ECO:0000259" key="3">
    <source>
        <dbReference type="SMART" id="SM00829"/>
    </source>
</evidence>
<feature type="domain" description="Enoyl reductase (ER)" evidence="3">
    <location>
        <begin position="14"/>
        <end position="333"/>
    </location>
</feature>
<dbReference type="NCBIfam" id="TIGR02824">
    <property type="entry name" value="quinone_pig3"/>
    <property type="match status" value="1"/>
</dbReference>
<dbReference type="SMART" id="SM00829">
    <property type="entry name" value="PKS_ER"/>
    <property type="match status" value="1"/>
</dbReference>
<dbReference type="Pfam" id="PF08240">
    <property type="entry name" value="ADH_N"/>
    <property type="match status" value="1"/>
</dbReference>
<dbReference type="Gene3D" id="3.90.180.10">
    <property type="entry name" value="Medium-chain alcohol dehydrogenases, catalytic domain"/>
    <property type="match status" value="1"/>
</dbReference>
<evidence type="ECO:0000256" key="1">
    <source>
        <dbReference type="ARBA" id="ARBA00022857"/>
    </source>
</evidence>
<dbReference type="InterPro" id="IPR013154">
    <property type="entry name" value="ADH-like_N"/>
</dbReference>
<dbReference type="EMBL" id="BMXK01000015">
    <property type="protein sequence ID" value="GHD12917.1"/>
    <property type="molecule type" value="Genomic_DNA"/>
</dbReference>
<organism evidence="4 5">
    <name type="scientific">Zhihengliuella salsuginis</name>
    <dbReference type="NCBI Taxonomy" id="578222"/>
    <lineage>
        <taxon>Bacteria</taxon>
        <taxon>Bacillati</taxon>
        <taxon>Actinomycetota</taxon>
        <taxon>Actinomycetes</taxon>
        <taxon>Micrococcales</taxon>
        <taxon>Micrococcaceae</taxon>
        <taxon>Zhihengliuella</taxon>
    </lineage>
</organism>
<dbReference type="PANTHER" id="PTHR48106">
    <property type="entry name" value="QUINONE OXIDOREDUCTASE PIG3-RELATED"/>
    <property type="match status" value="1"/>
</dbReference>
<keyword evidence="5" id="KW-1185">Reference proteome</keyword>
<dbReference type="InterPro" id="IPR020843">
    <property type="entry name" value="ER"/>
</dbReference>
<accession>A0ABQ3GME0</accession>
<keyword evidence="2" id="KW-0560">Oxidoreductase</keyword>
<dbReference type="Pfam" id="PF00107">
    <property type="entry name" value="ADH_zinc_N"/>
    <property type="match status" value="1"/>
</dbReference>
<dbReference type="SUPFAM" id="SSF50129">
    <property type="entry name" value="GroES-like"/>
    <property type="match status" value="1"/>
</dbReference>
<dbReference type="SUPFAM" id="SSF51735">
    <property type="entry name" value="NAD(P)-binding Rossmann-fold domains"/>
    <property type="match status" value="1"/>
</dbReference>
<evidence type="ECO:0000256" key="2">
    <source>
        <dbReference type="ARBA" id="ARBA00023002"/>
    </source>
</evidence>
<dbReference type="Gene3D" id="3.40.50.720">
    <property type="entry name" value="NAD(P)-binding Rossmann-like Domain"/>
    <property type="match status" value="1"/>
</dbReference>
<proteinExistence type="predicted"/>
<reference evidence="5" key="1">
    <citation type="journal article" date="2019" name="Int. J. Syst. Evol. Microbiol.">
        <title>The Global Catalogue of Microorganisms (GCM) 10K type strain sequencing project: providing services to taxonomists for standard genome sequencing and annotation.</title>
        <authorList>
            <consortium name="The Broad Institute Genomics Platform"/>
            <consortium name="The Broad Institute Genome Sequencing Center for Infectious Disease"/>
            <person name="Wu L."/>
            <person name="Ma J."/>
        </authorList>
    </citation>
    <scope>NUCLEOTIDE SEQUENCE [LARGE SCALE GENOMIC DNA]</scope>
    <source>
        <strain evidence="5">KCTC 19466</strain>
    </source>
</reference>
<sequence length="336" mass="35197">MSKQMRVVEYNGSGGPEVVSLSERPVPQPGPGEVLIKVAAAGLNRADVAQRRGVYPPPPGESDVPGLEVSGTVVERGPGVQIGQGYDDGAHVCALLASGGYAEYVVAPAAQTVPVPAGVSLVDAAGLPEVAATVWSNLVMEAGIVPGERLLVHGGSGGIGSAAIQIMTAYGVDVAVTGSTPQKLEYARELGADVVINYHDEDFVARVREATREAEAPGADVILDVVGAKYLERNVDALSTGGRLVVIGFSGGARAELDLAKLAAKRGKVIATTLRARPAEEKARIMQEVREHVWPMITHKHLAVTTDRVFGLSEAREAHEYFDTGEHHGKVLLVVD</sequence>
<dbReference type="InterPro" id="IPR011032">
    <property type="entry name" value="GroES-like_sf"/>
</dbReference>
<evidence type="ECO:0000313" key="4">
    <source>
        <dbReference type="EMBL" id="GHD12917.1"/>
    </source>
</evidence>
<keyword evidence="1" id="KW-0521">NADP</keyword>
<gene>
    <name evidence="4" type="ORF">GCM10008096_28680</name>
</gene>
<dbReference type="InterPro" id="IPR036291">
    <property type="entry name" value="NAD(P)-bd_dom_sf"/>
</dbReference>
<dbReference type="CDD" id="cd05276">
    <property type="entry name" value="p53_inducible_oxidoreductase"/>
    <property type="match status" value="1"/>
</dbReference>
<name>A0ABQ3GME0_9MICC</name>
<protein>
    <submittedName>
        <fullName evidence="4">NAD(P)H quinone oxidoreductase</fullName>
    </submittedName>
</protein>
<dbReference type="InterPro" id="IPR013149">
    <property type="entry name" value="ADH-like_C"/>
</dbReference>
<evidence type="ECO:0000313" key="5">
    <source>
        <dbReference type="Proteomes" id="UP000642819"/>
    </source>
</evidence>